<evidence type="ECO:0000313" key="2">
    <source>
        <dbReference type="Proteomes" id="UP000321436"/>
    </source>
</evidence>
<evidence type="ECO:0008006" key="3">
    <source>
        <dbReference type="Google" id="ProtNLM"/>
    </source>
</evidence>
<evidence type="ECO:0000313" key="1">
    <source>
        <dbReference type="EMBL" id="GEP95127.1"/>
    </source>
</evidence>
<reference evidence="1 2" key="1">
    <citation type="submission" date="2019-07" db="EMBL/GenBank/DDBJ databases">
        <title>Whole genome shotgun sequence of Chitinophaga cymbidii NBRC 109752.</title>
        <authorList>
            <person name="Hosoyama A."/>
            <person name="Uohara A."/>
            <person name="Ohji S."/>
            <person name="Ichikawa N."/>
        </authorList>
    </citation>
    <scope>NUCLEOTIDE SEQUENCE [LARGE SCALE GENOMIC DNA]</scope>
    <source>
        <strain evidence="1 2">NBRC 109752</strain>
    </source>
</reference>
<dbReference type="EMBL" id="BKAU01000001">
    <property type="protein sequence ID" value="GEP95127.1"/>
    <property type="molecule type" value="Genomic_DNA"/>
</dbReference>
<dbReference type="Proteomes" id="UP000321436">
    <property type="component" value="Unassembled WGS sequence"/>
</dbReference>
<proteinExistence type="predicted"/>
<comment type="caution">
    <text evidence="1">The sequence shown here is derived from an EMBL/GenBank/DDBJ whole genome shotgun (WGS) entry which is preliminary data.</text>
</comment>
<name>A0A512RHG1_9BACT</name>
<accession>A0A512RHG1</accession>
<protein>
    <recommendedName>
        <fullName evidence="3">DUF922 domain-containing protein</fullName>
    </recommendedName>
</protein>
<sequence>MVKVVFREDDRPEDRQSDTLFYHQRASSADDYRGRVPASAKSEAVSFTSFAFEGGSRRFRDTLEVTLVLQVFWVKSSSWARSHPPSRHTLEHEQIHFDITRLVAEGFRRKVLNMELTIEDHESRIQYEYLESFREMNRRQEAFDDAVRSGLDAAEQRIWREKIRNALLDAGVKPATPQNF</sequence>
<gene>
    <name evidence="1" type="ORF">CCY01nite_13870</name>
</gene>
<dbReference type="AlphaFoldDB" id="A0A512RHG1"/>
<keyword evidence="2" id="KW-1185">Reference proteome</keyword>
<organism evidence="1 2">
    <name type="scientific">Chitinophaga cymbidii</name>
    <dbReference type="NCBI Taxonomy" id="1096750"/>
    <lineage>
        <taxon>Bacteria</taxon>
        <taxon>Pseudomonadati</taxon>
        <taxon>Bacteroidota</taxon>
        <taxon>Chitinophagia</taxon>
        <taxon>Chitinophagales</taxon>
        <taxon>Chitinophagaceae</taxon>
        <taxon>Chitinophaga</taxon>
    </lineage>
</organism>